<evidence type="ECO:0000259" key="1">
    <source>
        <dbReference type="Pfam" id="PF20114"/>
    </source>
</evidence>
<proteinExistence type="predicted"/>
<dbReference type="EMBL" id="SNYN01000017">
    <property type="protein sequence ID" value="TDQ48779.1"/>
    <property type="molecule type" value="Genomic_DNA"/>
</dbReference>
<organism evidence="2 3">
    <name type="scientific">Actinorugispora endophytica</name>
    <dbReference type="NCBI Taxonomy" id="1605990"/>
    <lineage>
        <taxon>Bacteria</taxon>
        <taxon>Bacillati</taxon>
        <taxon>Actinomycetota</taxon>
        <taxon>Actinomycetes</taxon>
        <taxon>Streptosporangiales</taxon>
        <taxon>Nocardiopsidaceae</taxon>
        <taxon>Actinorugispora</taxon>
    </lineage>
</organism>
<evidence type="ECO:0000313" key="3">
    <source>
        <dbReference type="Proteomes" id="UP000295281"/>
    </source>
</evidence>
<accession>A0A4R6USJ6</accession>
<evidence type="ECO:0000313" key="2">
    <source>
        <dbReference type="EMBL" id="TDQ48779.1"/>
    </source>
</evidence>
<protein>
    <recommendedName>
        <fullName evidence="1">DUF6504 domain-containing protein</fullName>
    </recommendedName>
</protein>
<name>A0A4R6USJ6_9ACTN</name>
<dbReference type="RefSeq" id="WP_394345536.1">
    <property type="nucleotide sequence ID" value="NZ_SNYN01000017.1"/>
</dbReference>
<comment type="caution">
    <text evidence="2">The sequence shown here is derived from an EMBL/GenBank/DDBJ whole genome shotgun (WGS) entry which is preliminary data.</text>
</comment>
<dbReference type="Pfam" id="PF20114">
    <property type="entry name" value="DUF6504"/>
    <property type="match status" value="1"/>
</dbReference>
<dbReference type="AlphaFoldDB" id="A0A4R6USJ6"/>
<gene>
    <name evidence="2" type="ORF">EV190_11734</name>
</gene>
<dbReference type="Proteomes" id="UP000295281">
    <property type="component" value="Unassembled WGS sequence"/>
</dbReference>
<keyword evidence="3" id="KW-1185">Reference proteome</keyword>
<reference evidence="2 3" key="1">
    <citation type="submission" date="2019-03" db="EMBL/GenBank/DDBJ databases">
        <title>Genomic Encyclopedia of Type Strains, Phase IV (KMG-IV): sequencing the most valuable type-strain genomes for metagenomic binning, comparative biology and taxonomic classification.</title>
        <authorList>
            <person name="Goeker M."/>
        </authorList>
    </citation>
    <scope>NUCLEOTIDE SEQUENCE [LARGE SCALE GENOMIC DNA]</scope>
    <source>
        <strain evidence="2 3">DSM 46770</strain>
    </source>
</reference>
<feature type="domain" description="DUF6504" evidence="1">
    <location>
        <begin position="14"/>
        <end position="89"/>
    </location>
</feature>
<dbReference type="InterPro" id="IPR045443">
    <property type="entry name" value="DUF6504"/>
</dbReference>
<sequence>MGQVYGVPVQVWDQGGRPARFVWQGRLYVVQQILEHWVTLRSDFTAGRARRPPARTFWRVRVGAGAESGVYELRHDSATDDWLLARVDD</sequence>